<accession>A0A1H5PB73</accession>
<dbReference type="AlphaFoldDB" id="A0A1H5PB73"/>
<keyword evidence="2" id="KW-1185">Reference proteome</keyword>
<proteinExistence type="predicted"/>
<reference evidence="1 2" key="1">
    <citation type="submission" date="2016-10" db="EMBL/GenBank/DDBJ databases">
        <authorList>
            <person name="de Groot N.N."/>
        </authorList>
    </citation>
    <scope>NUCLEOTIDE SEQUENCE [LARGE SCALE GENOMIC DNA]</scope>
    <source>
        <strain evidence="1 2">DSM 23553</strain>
    </source>
</reference>
<dbReference type="Proteomes" id="UP000199448">
    <property type="component" value="Unassembled WGS sequence"/>
</dbReference>
<name>A0A1H5PB73_9FLAO</name>
<protein>
    <submittedName>
        <fullName evidence="1">Uncharacterized protein</fullName>
    </submittedName>
</protein>
<evidence type="ECO:0000313" key="2">
    <source>
        <dbReference type="Proteomes" id="UP000199448"/>
    </source>
</evidence>
<organism evidence="1 2">
    <name type="scientific">Salinimicrobium catena</name>
    <dbReference type="NCBI Taxonomy" id="390640"/>
    <lineage>
        <taxon>Bacteria</taxon>
        <taxon>Pseudomonadati</taxon>
        <taxon>Bacteroidota</taxon>
        <taxon>Flavobacteriia</taxon>
        <taxon>Flavobacteriales</taxon>
        <taxon>Flavobacteriaceae</taxon>
        <taxon>Salinimicrobium</taxon>
    </lineage>
</organism>
<dbReference type="EMBL" id="FNUG01000011">
    <property type="protein sequence ID" value="SEF11139.1"/>
    <property type="molecule type" value="Genomic_DNA"/>
</dbReference>
<sequence>MENCCIYSEAETRNFDQSLIQRAGRLSLEDRVVKLFKNFPTISIEWLHYKM</sequence>
<evidence type="ECO:0000313" key="1">
    <source>
        <dbReference type="EMBL" id="SEF11139.1"/>
    </source>
</evidence>
<dbReference type="RefSeq" id="WP_176763483.1">
    <property type="nucleotide sequence ID" value="NZ_FNGG01000011.1"/>
</dbReference>
<gene>
    <name evidence="1" type="ORF">SAMN04488034_11138</name>
</gene>